<accession>A0A2P8FNM4</accession>
<comment type="caution">
    <text evidence="2">The sequence shown here is derived from an EMBL/GenBank/DDBJ whole genome shotgun (WGS) entry which is preliminary data.</text>
</comment>
<evidence type="ECO:0000313" key="2">
    <source>
        <dbReference type="EMBL" id="PSL23324.1"/>
    </source>
</evidence>
<dbReference type="EMBL" id="PYGK01000018">
    <property type="protein sequence ID" value="PSL23324.1"/>
    <property type="molecule type" value="Genomic_DNA"/>
</dbReference>
<keyword evidence="2" id="KW-0560">Oxidoreductase</keyword>
<name>A0A2P8FNM4_9BACT</name>
<dbReference type="InterPro" id="IPR004360">
    <property type="entry name" value="Glyas_Fos-R_dOase_dom"/>
</dbReference>
<dbReference type="GO" id="GO:0051213">
    <property type="term" value="F:dioxygenase activity"/>
    <property type="evidence" value="ECO:0007669"/>
    <property type="project" value="UniProtKB-KW"/>
</dbReference>
<dbReference type="OrthoDB" id="9795618at2"/>
<reference evidence="2 3" key="1">
    <citation type="submission" date="2018-03" db="EMBL/GenBank/DDBJ databases">
        <title>Genomic Encyclopedia of Archaeal and Bacterial Type Strains, Phase II (KMG-II): from individual species to whole genera.</title>
        <authorList>
            <person name="Goeker M."/>
        </authorList>
    </citation>
    <scope>NUCLEOTIDE SEQUENCE [LARGE SCALE GENOMIC DNA]</scope>
    <source>
        <strain evidence="2 3">DSM 18107</strain>
    </source>
</reference>
<dbReference type="RefSeq" id="WP_106605438.1">
    <property type="nucleotide sequence ID" value="NZ_PYGK01000018.1"/>
</dbReference>
<dbReference type="Proteomes" id="UP000240978">
    <property type="component" value="Unassembled WGS sequence"/>
</dbReference>
<dbReference type="SUPFAM" id="SSF54593">
    <property type="entry name" value="Glyoxalase/Bleomycin resistance protein/Dihydroxybiphenyl dioxygenase"/>
    <property type="match status" value="1"/>
</dbReference>
<keyword evidence="2" id="KW-0456">Lyase</keyword>
<dbReference type="PROSITE" id="PS51819">
    <property type="entry name" value="VOC"/>
    <property type="match status" value="1"/>
</dbReference>
<dbReference type="Pfam" id="PF00903">
    <property type="entry name" value="Glyoxalase"/>
    <property type="match status" value="1"/>
</dbReference>
<evidence type="ECO:0000313" key="3">
    <source>
        <dbReference type="Proteomes" id="UP000240978"/>
    </source>
</evidence>
<keyword evidence="2" id="KW-0223">Dioxygenase</keyword>
<gene>
    <name evidence="2" type="ORF">CLV42_11839</name>
</gene>
<sequence>MKTTNNLPNAAKGLASLTLYDVAFTVTDLEASIDWYSNILNFKLVSKTEFSIDIGSAKVAIIEGAGVFLELLQFPVQQRIDALFAPAPEHLIPIGNKAIVFQVDDLALATKTLEDKGVQFIWKNLYLAGDSMLSTMITDIDGNKINIFQADTTIPRLFHGPLADQDKQL</sequence>
<proteinExistence type="predicted"/>
<dbReference type="GO" id="GO:0016829">
    <property type="term" value="F:lyase activity"/>
    <property type="evidence" value="ECO:0007669"/>
    <property type="project" value="UniProtKB-KW"/>
</dbReference>
<keyword evidence="3" id="KW-1185">Reference proteome</keyword>
<dbReference type="CDD" id="cd06587">
    <property type="entry name" value="VOC"/>
    <property type="match status" value="1"/>
</dbReference>
<protein>
    <submittedName>
        <fullName evidence="2">Catechol 2,3-dioxygenase-like lactoylglutathione lyase family enzyme</fullName>
    </submittedName>
</protein>
<evidence type="ECO:0000259" key="1">
    <source>
        <dbReference type="PROSITE" id="PS51819"/>
    </source>
</evidence>
<dbReference type="AlphaFoldDB" id="A0A2P8FNM4"/>
<organism evidence="2 3">
    <name type="scientific">Chitinophaga ginsengisoli</name>
    <dbReference type="NCBI Taxonomy" id="363837"/>
    <lineage>
        <taxon>Bacteria</taxon>
        <taxon>Pseudomonadati</taxon>
        <taxon>Bacteroidota</taxon>
        <taxon>Chitinophagia</taxon>
        <taxon>Chitinophagales</taxon>
        <taxon>Chitinophagaceae</taxon>
        <taxon>Chitinophaga</taxon>
    </lineage>
</organism>
<feature type="domain" description="VOC" evidence="1">
    <location>
        <begin position="18"/>
        <end position="150"/>
    </location>
</feature>
<dbReference type="InterPro" id="IPR029068">
    <property type="entry name" value="Glyas_Bleomycin-R_OHBP_Dase"/>
</dbReference>
<dbReference type="InterPro" id="IPR037523">
    <property type="entry name" value="VOC_core"/>
</dbReference>
<dbReference type="Gene3D" id="3.10.180.10">
    <property type="entry name" value="2,3-Dihydroxybiphenyl 1,2-Dioxygenase, domain 1"/>
    <property type="match status" value="1"/>
</dbReference>